<organism evidence="1 2">
    <name type="scientific">Candidatus Woesebacteria bacterium GW2011_GWB1_40_12</name>
    <dbReference type="NCBI Taxonomy" id="1618576"/>
    <lineage>
        <taxon>Bacteria</taxon>
        <taxon>Candidatus Woeseibacteriota</taxon>
    </lineage>
</organism>
<evidence type="ECO:0000313" key="2">
    <source>
        <dbReference type="Proteomes" id="UP000034215"/>
    </source>
</evidence>
<proteinExistence type="predicted"/>
<name>A0A0G0QKJ0_9BACT</name>
<reference evidence="1 2" key="1">
    <citation type="journal article" date="2015" name="Nature">
        <title>rRNA introns, odd ribosomes, and small enigmatic genomes across a large radiation of phyla.</title>
        <authorList>
            <person name="Brown C.T."/>
            <person name="Hug L.A."/>
            <person name="Thomas B.C."/>
            <person name="Sharon I."/>
            <person name="Castelle C.J."/>
            <person name="Singh A."/>
            <person name="Wilkins M.J."/>
            <person name="Williams K.H."/>
            <person name="Banfield J.F."/>
        </authorList>
    </citation>
    <scope>NUCLEOTIDE SEQUENCE [LARGE SCALE GENOMIC DNA]</scope>
</reference>
<sequence length="117" mass="12266">IGKRRRRTNVFAGTPASTAPLIAYLTGLNGQTASKFCSSKSFSRGPNDSVLFCVISTGGTPGVGSKVAVGVGLSDGLGVTAETGRKPDEAKRMTIKKSRPNIFRMGINLIESTYIVT</sequence>
<comment type="caution">
    <text evidence="1">The sequence shown here is derived from an EMBL/GenBank/DDBJ whole genome shotgun (WGS) entry which is preliminary data.</text>
</comment>
<feature type="non-terminal residue" evidence="1">
    <location>
        <position position="1"/>
    </location>
</feature>
<dbReference type="EMBL" id="LBYA01000041">
    <property type="protein sequence ID" value="KKR40613.1"/>
    <property type="molecule type" value="Genomic_DNA"/>
</dbReference>
<dbReference type="AlphaFoldDB" id="A0A0G0QKJ0"/>
<accession>A0A0G0QKJ0</accession>
<protein>
    <submittedName>
        <fullName evidence="1">Uncharacterized protein</fullName>
    </submittedName>
</protein>
<evidence type="ECO:0000313" key="1">
    <source>
        <dbReference type="EMBL" id="KKR40613.1"/>
    </source>
</evidence>
<dbReference type="Proteomes" id="UP000034215">
    <property type="component" value="Unassembled WGS sequence"/>
</dbReference>
<gene>
    <name evidence="1" type="ORF">UT76_C0041G0007</name>
</gene>